<keyword evidence="2" id="KW-0238">DNA-binding</keyword>
<evidence type="ECO:0000256" key="3">
    <source>
        <dbReference type="ARBA" id="ARBA00023163"/>
    </source>
</evidence>
<keyword evidence="6" id="KW-1185">Reference proteome</keyword>
<dbReference type="PANTHER" id="PTHR43280:SF28">
    <property type="entry name" value="HTH-TYPE TRANSCRIPTIONAL ACTIVATOR RHAS"/>
    <property type="match status" value="1"/>
</dbReference>
<dbReference type="Gene3D" id="2.60.120.10">
    <property type="entry name" value="Jelly Rolls"/>
    <property type="match status" value="1"/>
</dbReference>
<evidence type="ECO:0000256" key="2">
    <source>
        <dbReference type="ARBA" id="ARBA00023125"/>
    </source>
</evidence>
<dbReference type="Gene3D" id="1.10.10.60">
    <property type="entry name" value="Homeodomain-like"/>
    <property type="match status" value="2"/>
</dbReference>
<evidence type="ECO:0000256" key="1">
    <source>
        <dbReference type="ARBA" id="ARBA00023015"/>
    </source>
</evidence>
<protein>
    <submittedName>
        <fullName evidence="5">AraC family transcriptional regulator</fullName>
    </submittedName>
</protein>
<keyword evidence="1" id="KW-0805">Transcription regulation</keyword>
<feature type="domain" description="HTH araC/xylS-type" evidence="4">
    <location>
        <begin position="229"/>
        <end position="326"/>
    </location>
</feature>
<dbReference type="RefSeq" id="WP_168548957.1">
    <property type="nucleotide sequence ID" value="NZ_JAAXPR010000006.1"/>
</dbReference>
<dbReference type="Proteomes" id="UP000522720">
    <property type="component" value="Unassembled WGS sequence"/>
</dbReference>
<evidence type="ECO:0000313" key="5">
    <source>
        <dbReference type="EMBL" id="NKZ20200.1"/>
    </source>
</evidence>
<sequence length="333" mass="38872">MNFEQLEKQLYALTDSEKRYLENDVPDYYKHPMTTIQNRAIYHFSYKNFPLEKIAPFYIRKQSRFVPVPEHVTDVIEINYVYKRTGQHKVNEKTITLNQGDLIIIDTNTSHEASEVGLEDIIISINVTQEYFKQHFLNLSQNFSALSQFLFQAISESRHHNQYLIFRSTNTNYLHLLFQQLLHETYFPTQYHTQVSSHFLQLILLELVNSFSVEANGISEDSNKQQLTLDILSFIDHHYLTATLSECAKQFGYNSSYFSQLVKQTTGLTFKQLLHSKKLEVSLIPLLHSSVSIQDIAIDSGFSNLNQYYKLFKARYGMTPAQYRLDNSSINSM</sequence>
<dbReference type="InterPro" id="IPR014710">
    <property type="entry name" value="RmlC-like_jellyroll"/>
</dbReference>
<dbReference type="GO" id="GO:0003700">
    <property type="term" value="F:DNA-binding transcription factor activity"/>
    <property type="evidence" value="ECO:0007669"/>
    <property type="project" value="InterPro"/>
</dbReference>
<dbReference type="PRINTS" id="PR00032">
    <property type="entry name" value="HTHARAC"/>
</dbReference>
<dbReference type="PROSITE" id="PS00041">
    <property type="entry name" value="HTH_ARAC_FAMILY_1"/>
    <property type="match status" value="1"/>
</dbReference>
<dbReference type="InterPro" id="IPR009057">
    <property type="entry name" value="Homeodomain-like_sf"/>
</dbReference>
<dbReference type="PANTHER" id="PTHR43280">
    <property type="entry name" value="ARAC-FAMILY TRANSCRIPTIONAL REGULATOR"/>
    <property type="match status" value="1"/>
</dbReference>
<dbReference type="InterPro" id="IPR020449">
    <property type="entry name" value="Tscrpt_reg_AraC-type_HTH"/>
</dbReference>
<evidence type="ECO:0000259" key="4">
    <source>
        <dbReference type="PROSITE" id="PS01124"/>
    </source>
</evidence>
<name>A0A7X6MXI9_9STRE</name>
<dbReference type="PROSITE" id="PS01124">
    <property type="entry name" value="HTH_ARAC_FAMILY_2"/>
    <property type="match status" value="1"/>
</dbReference>
<dbReference type="SUPFAM" id="SSF46689">
    <property type="entry name" value="Homeodomain-like"/>
    <property type="match status" value="1"/>
</dbReference>
<dbReference type="SUPFAM" id="SSF51182">
    <property type="entry name" value="RmlC-like cupins"/>
    <property type="match status" value="1"/>
</dbReference>
<dbReference type="AlphaFoldDB" id="A0A7X6MXI9"/>
<accession>A0A7X6MXI9</accession>
<dbReference type="Pfam" id="PF12833">
    <property type="entry name" value="HTH_18"/>
    <property type="match status" value="1"/>
</dbReference>
<proteinExistence type="predicted"/>
<evidence type="ECO:0000313" key="6">
    <source>
        <dbReference type="Proteomes" id="UP000522720"/>
    </source>
</evidence>
<dbReference type="SMART" id="SM00342">
    <property type="entry name" value="HTH_ARAC"/>
    <property type="match status" value="1"/>
</dbReference>
<keyword evidence="3" id="KW-0804">Transcription</keyword>
<dbReference type="InterPro" id="IPR018060">
    <property type="entry name" value="HTH_AraC"/>
</dbReference>
<gene>
    <name evidence="5" type="ORF">HF992_04985</name>
</gene>
<reference evidence="5 6" key="1">
    <citation type="submission" date="2020-04" db="EMBL/GenBank/DDBJ databases">
        <title>MicrobeNet Type strains.</title>
        <authorList>
            <person name="Nicholson A.C."/>
        </authorList>
    </citation>
    <scope>NUCLEOTIDE SEQUENCE [LARGE SCALE GENOMIC DNA]</scope>
    <source>
        <strain evidence="5 6">CCUG 69612</strain>
    </source>
</reference>
<dbReference type="InterPro" id="IPR018062">
    <property type="entry name" value="HTH_AraC-typ_CS"/>
</dbReference>
<organism evidence="5 6">
    <name type="scientific">Streptococcus ovuberis</name>
    <dbReference type="NCBI Taxonomy" id="1936207"/>
    <lineage>
        <taxon>Bacteria</taxon>
        <taxon>Bacillati</taxon>
        <taxon>Bacillota</taxon>
        <taxon>Bacilli</taxon>
        <taxon>Lactobacillales</taxon>
        <taxon>Streptococcaceae</taxon>
        <taxon>Streptococcus</taxon>
    </lineage>
</organism>
<comment type="caution">
    <text evidence="5">The sequence shown here is derived from an EMBL/GenBank/DDBJ whole genome shotgun (WGS) entry which is preliminary data.</text>
</comment>
<dbReference type="GO" id="GO:0043565">
    <property type="term" value="F:sequence-specific DNA binding"/>
    <property type="evidence" value="ECO:0007669"/>
    <property type="project" value="InterPro"/>
</dbReference>
<dbReference type="InterPro" id="IPR011051">
    <property type="entry name" value="RmlC_Cupin_sf"/>
</dbReference>
<dbReference type="EMBL" id="JAAXPR010000006">
    <property type="protein sequence ID" value="NKZ20200.1"/>
    <property type="molecule type" value="Genomic_DNA"/>
</dbReference>